<keyword evidence="6" id="KW-1185">Reference proteome</keyword>
<evidence type="ECO:0000313" key="5">
    <source>
        <dbReference type="EMBL" id="KAH0850325.1"/>
    </source>
</evidence>
<keyword evidence="1" id="KW-0240">DNA-directed RNA polymerase</keyword>
<accession>A0ABQ7X307</accession>
<reference evidence="5 6" key="1">
    <citation type="submission" date="2021-05" db="EMBL/GenBank/DDBJ databases">
        <title>Genome Assembly of Synthetic Allotetraploid Brassica napus Reveals Homoeologous Exchanges between Subgenomes.</title>
        <authorList>
            <person name="Davis J.T."/>
        </authorList>
    </citation>
    <scope>NUCLEOTIDE SEQUENCE [LARGE SCALE GENOMIC DNA]</scope>
    <source>
        <strain evidence="6">cv. Da-Ae</strain>
        <tissue evidence="5">Seedling</tissue>
    </source>
</reference>
<organism evidence="5 6">
    <name type="scientific">Brassica napus</name>
    <name type="common">Rape</name>
    <dbReference type="NCBI Taxonomy" id="3708"/>
    <lineage>
        <taxon>Eukaryota</taxon>
        <taxon>Viridiplantae</taxon>
        <taxon>Streptophyta</taxon>
        <taxon>Embryophyta</taxon>
        <taxon>Tracheophyta</taxon>
        <taxon>Spermatophyta</taxon>
        <taxon>Magnoliopsida</taxon>
        <taxon>eudicotyledons</taxon>
        <taxon>Gunneridae</taxon>
        <taxon>Pentapetalae</taxon>
        <taxon>rosids</taxon>
        <taxon>malvids</taxon>
        <taxon>Brassicales</taxon>
        <taxon>Brassicaceae</taxon>
        <taxon>Brassiceae</taxon>
        <taxon>Brassica</taxon>
    </lineage>
</organism>
<evidence type="ECO:0000313" key="6">
    <source>
        <dbReference type="Proteomes" id="UP000824890"/>
    </source>
</evidence>
<name>A0ABQ7X307_BRANA</name>
<dbReference type="Proteomes" id="UP000824890">
    <property type="component" value="Unassembled WGS sequence"/>
</dbReference>
<protein>
    <recommendedName>
        <fullName evidence="7">Maturase K</fullName>
    </recommendedName>
</protein>
<gene>
    <name evidence="5" type="ORF">HID58_095634</name>
</gene>
<dbReference type="EMBL" id="JAGKQM010002093">
    <property type="protein sequence ID" value="KAH0850325.1"/>
    <property type="molecule type" value="Genomic_DNA"/>
</dbReference>
<sequence length="279" mass="32391">MDTTLFPQDLFREKDNINFEFSTISFMEMVNQLEEFLTQVFNWLHLFSLELGQDTKFFPRGGFDSRFIRIGLVKSPISYIRKRNNPPDSGLISADFRWHSSTRLDKNHGTIRMFRNKESQSLLIYIISNCFRIGNVHNNKSWTIFFVKIYWIAKKEPYLNSGSVLICSKGFCIIRSAKALFGYSGAKVHGIIEKFFTKVGYISYIYYMKNRDPVLEVRSIDSISLNLEKRIRGWNRCITRILGIPWGFLIGAELTIVQSRISLVHKIHKVYSIPGGADS</sequence>
<evidence type="ECO:0000256" key="4">
    <source>
        <dbReference type="ARBA" id="ARBA00023163"/>
    </source>
</evidence>
<dbReference type="InterPro" id="IPR050254">
    <property type="entry name" value="RNA_pol_beta''_euk"/>
</dbReference>
<keyword evidence="2" id="KW-0808">Transferase</keyword>
<evidence type="ECO:0000256" key="1">
    <source>
        <dbReference type="ARBA" id="ARBA00022478"/>
    </source>
</evidence>
<proteinExistence type="predicted"/>
<keyword evidence="4" id="KW-0804">Transcription</keyword>
<dbReference type="PANTHER" id="PTHR34995:SF1">
    <property type="entry name" value="DNA-DIRECTED RNA POLYMERASE SUBUNIT BETA"/>
    <property type="match status" value="1"/>
</dbReference>
<comment type="caution">
    <text evidence="5">The sequence shown here is derived from an EMBL/GenBank/DDBJ whole genome shotgun (WGS) entry which is preliminary data.</text>
</comment>
<evidence type="ECO:0000256" key="2">
    <source>
        <dbReference type="ARBA" id="ARBA00022679"/>
    </source>
</evidence>
<evidence type="ECO:0008006" key="7">
    <source>
        <dbReference type="Google" id="ProtNLM"/>
    </source>
</evidence>
<keyword evidence="3" id="KW-0548">Nucleotidyltransferase</keyword>
<dbReference type="PANTHER" id="PTHR34995">
    <property type="entry name" value="DNA-DIRECTED RNA POLYMERASE SUBUNIT BETA"/>
    <property type="match status" value="1"/>
</dbReference>
<evidence type="ECO:0000256" key="3">
    <source>
        <dbReference type="ARBA" id="ARBA00022695"/>
    </source>
</evidence>